<dbReference type="PANTHER" id="PTHR31920">
    <property type="entry name" value="B3 DOMAIN-CONTAINING"/>
    <property type="match status" value="1"/>
</dbReference>
<evidence type="ECO:0000256" key="5">
    <source>
        <dbReference type="ARBA" id="ARBA00023242"/>
    </source>
</evidence>
<evidence type="ECO:0000256" key="3">
    <source>
        <dbReference type="ARBA" id="ARBA00023125"/>
    </source>
</evidence>
<feature type="domain" description="TF-B3" evidence="7">
    <location>
        <begin position="29"/>
        <end position="122"/>
    </location>
</feature>
<protein>
    <submittedName>
        <fullName evidence="8">(thale cress) hypothetical protein</fullName>
    </submittedName>
</protein>
<comment type="subcellular location">
    <subcellularLocation>
        <location evidence="1">Nucleus</location>
    </subcellularLocation>
</comment>
<gene>
    <name evidence="8" type="ORF">AT9943_LOCUS11439</name>
</gene>
<dbReference type="PROSITE" id="PS50863">
    <property type="entry name" value="B3"/>
    <property type="match status" value="1"/>
</dbReference>
<feature type="region of interest" description="Disordered" evidence="6">
    <location>
        <begin position="1"/>
        <end position="25"/>
    </location>
</feature>
<organism evidence="8 9">
    <name type="scientific">Arabidopsis thaliana</name>
    <name type="common">Mouse-ear cress</name>
    <dbReference type="NCBI Taxonomy" id="3702"/>
    <lineage>
        <taxon>Eukaryota</taxon>
        <taxon>Viridiplantae</taxon>
        <taxon>Streptophyta</taxon>
        <taxon>Embryophyta</taxon>
        <taxon>Tracheophyta</taxon>
        <taxon>Spermatophyta</taxon>
        <taxon>Magnoliopsida</taxon>
        <taxon>eudicotyledons</taxon>
        <taxon>Gunneridae</taxon>
        <taxon>Pentapetalae</taxon>
        <taxon>rosids</taxon>
        <taxon>malvids</taxon>
        <taxon>Brassicales</taxon>
        <taxon>Brassicaceae</taxon>
        <taxon>Camelineae</taxon>
        <taxon>Arabidopsis</taxon>
    </lineage>
</organism>
<dbReference type="AlphaFoldDB" id="A0A7G2EJK6"/>
<reference evidence="8 9" key="1">
    <citation type="submission" date="2020-09" db="EMBL/GenBank/DDBJ databases">
        <authorList>
            <person name="Ashkenazy H."/>
        </authorList>
    </citation>
    <scope>NUCLEOTIDE SEQUENCE [LARGE SCALE GENOMIC DNA]</scope>
    <source>
        <strain evidence="9">cv. Cdm-0</strain>
    </source>
</reference>
<dbReference type="Gene3D" id="2.40.330.10">
    <property type="entry name" value="DNA-binding pseudobarrel domain"/>
    <property type="match status" value="1"/>
</dbReference>
<feature type="compositionally biased region" description="Polar residues" evidence="6">
    <location>
        <begin position="1"/>
        <end position="14"/>
    </location>
</feature>
<proteinExistence type="predicted"/>
<dbReference type="InterPro" id="IPR003340">
    <property type="entry name" value="B3_DNA-bd"/>
</dbReference>
<dbReference type="InterPro" id="IPR050655">
    <property type="entry name" value="Plant_B3_domain"/>
</dbReference>
<keyword evidence="4" id="KW-0804">Transcription</keyword>
<dbReference type="PANTHER" id="PTHR31920:SF37">
    <property type="entry name" value="B3 DOMAIN-CONTAINING TRANSCRIPTION FACTOR VRN1"/>
    <property type="match status" value="1"/>
</dbReference>
<evidence type="ECO:0000259" key="7">
    <source>
        <dbReference type="PROSITE" id="PS50863"/>
    </source>
</evidence>
<keyword evidence="2" id="KW-0805">Transcription regulation</keyword>
<evidence type="ECO:0000313" key="9">
    <source>
        <dbReference type="Proteomes" id="UP000516314"/>
    </source>
</evidence>
<dbReference type="Proteomes" id="UP000516314">
    <property type="component" value="Chromosome 3"/>
</dbReference>
<name>A0A7G2EJK6_ARATH</name>
<evidence type="ECO:0000313" key="8">
    <source>
        <dbReference type="EMBL" id="CAD5323493.1"/>
    </source>
</evidence>
<sequence>MVTTQNTKARVTSVSHRRSQQDPESPVKKFFKLVLPSTMKDKMMKIPPRFVKLQGSKLSEVVTLETPAGFKRSIKLKRIGEEIWFHEGWSEFAEAHSIEEGHFLLFEYKENSSFRAKSLLELKVQGRIINLLMVVIQSTNPRRDQETSNLTRFYTILM</sequence>
<dbReference type="EMBL" id="LR881468">
    <property type="protein sequence ID" value="CAD5323493.1"/>
    <property type="molecule type" value="Genomic_DNA"/>
</dbReference>
<dbReference type="SMART" id="SM01019">
    <property type="entry name" value="B3"/>
    <property type="match status" value="1"/>
</dbReference>
<keyword evidence="5" id="KW-0539">Nucleus</keyword>
<dbReference type="GO" id="GO:0003677">
    <property type="term" value="F:DNA binding"/>
    <property type="evidence" value="ECO:0007669"/>
    <property type="project" value="UniProtKB-KW"/>
</dbReference>
<dbReference type="Pfam" id="PF02362">
    <property type="entry name" value="B3"/>
    <property type="match status" value="1"/>
</dbReference>
<dbReference type="CDD" id="cd10017">
    <property type="entry name" value="B3_DNA"/>
    <property type="match status" value="1"/>
</dbReference>
<evidence type="ECO:0000256" key="4">
    <source>
        <dbReference type="ARBA" id="ARBA00023163"/>
    </source>
</evidence>
<dbReference type="GO" id="GO:0005634">
    <property type="term" value="C:nucleus"/>
    <property type="evidence" value="ECO:0007669"/>
    <property type="project" value="UniProtKB-SubCell"/>
</dbReference>
<evidence type="ECO:0000256" key="1">
    <source>
        <dbReference type="ARBA" id="ARBA00004123"/>
    </source>
</evidence>
<keyword evidence="3" id="KW-0238">DNA-binding</keyword>
<dbReference type="InterPro" id="IPR015300">
    <property type="entry name" value="DNA-bd_pseudobarrel_sf"/>
</dbReference>
<evidence type="ECO:0000256" key="6">
    <source>
        <dbReference type="SAM" id="MobiDB-lite"/>
    </source>
</evidence>
<evidence type="ECO:0000256" key="2">
    <source>
        <dbReference type="ARBA" id="ARBA00023015"/>
    </source>
</evidence>
<accession>A0A7G2EJK6</accession>
<dbReference type="SUPFAM" id="SSF101936">
    <property type="entry name" value="DNA-binding pseudobarrel domain"/>
    <property type="match status" value="1"/>
</dbReference>